<evidence type="ECO:0000313" key="12">
    <source>
        <dbReference type="Proteomes" id="UP000636800"/>
    </source>
</evidence>
<evidence type="ECO:0000256" key="10">
    <source>
        <dbReference type="SAM" id="Phobius"/>
    </source>
</evidence>
<keyword evidence="12" id="KW-1185">Reference proteome</keyword>
<proteinExistence type="inferred from homology"/>
<evidence type="ECO:0000313" key="11">
    <source>
        <dbReference type="EMBL" id="KAG0492577.1"/>
    </source>
</evidence>
<comment type="caution">
    <text evidence="11">The sequence shown here is derived from an EMBL/GenBank/DDBJ whole genome shotgun (WGS) entry which is preliminary data.</text>
</comment>
<evidence type="ECO:0000256" key="6">
    <source>
        <dbReference type="ARBA" id="ARBA00022692"/>
    </source>
</evidence>
<dbReference type="InterPro" id="IPR039527">
    <property type="entry name" value="PIGG/GPI7"/>
</dbReference>
<feature type="transmembrane region" description="Helical" evidence="10">
    <location>
        <begin position="12"/>
        <end position="34"/>
    </location>
</feature>
<dbReference type="GO" id="GO:0005789">
    <property type="term" value="C:endoplasmic reticulum membrane"/>
    <property type="evidence" value="ECO:0007669"/>
    <property type="project" value="UniProtKB-SubCell"/>
</dbReference>
<dbReference type="AlphaFoldDB" id="A0A835VBG6"/>
<reference evidence="11 12" key="1">
    <citation type="journal article" date="2020" name="Nat. Food">
        <title>A phased Vanilla planifolia genome enables genetic improvement of flavour and production.</title>
        <authorList>
            <person name="Hasing T."/>
            <person name="Tang H."/>
            <person name="Brym M."/>
            <person name="Khazi F."/>
            <person name="Huang T."/>
            <person name="Chambers A.H."/>
        </authorList>
    </citation>
    <scope>NUCLEOTIDE SEQUENCE [LARGE SCALE GENOMIC DNA]</scope>
    <source>
        <tissue evidence="11">Leaf</tissue>
    </source>
</reference>
<comment type="similarity">
    <text evidence="3">Belongs to the PIGG/PIGN/PIGO family. PIGG subfamily.</text>
</comment>
<keyword evidence="9 10" id="KW-0472">Membrane</keyword>
<dbReference type="SUPFAM" id="SSF53649">
    <property type="entry name" value="Alkaline phosphatase-like"/>
    <property type="match status" value="1"/>
</dbReference>
<dbReference type="InterPro" id="IPR037674">
    <property type="entry name" value="PIG-G_N"/>
</dbReference>
<dbReference type="EMBL" id="JADCNL010000002">
    <property type="protein sequence ID" value="KAG0492577.1"/>
    <property type="molecule type" value="Genomic_DNA"/>
</dbReference>
<evidence type="ECO:0000256" key="5">
    <source>
        <dbReference type="ARBA" id="ARBA00022679"/>
    </source>
</evidence>
<protein>
    <recommendedName>
        <fullName evidence="13">GPI ethanolamine phosphate transferase 2</fullName>
    </recommendedName>
</protein>
<evidence type="ECO:0000256" key="2">
    <source>
        <dbReference type="ARBA" id="ARBA00004687"/>
    </source>
</evidence>
<sequence length="444" mass="49657">MAGRPLSCGRLATLTFAAVLLQIIGLLLFVFGFFPVNPALPGISGAESYRMPTCDDSFETDNGNLLPEQLGSLYRDMSQIPSTFDRIILMVIDGLPAEFLIGRGDQPSQNSMWEAMPYTHSLLSKQRAIAYHAKAAPPTVTMPRLKAMVSGAIGGFLDVAFNFNTQAFLDDNLLDHFYRIGWKLIMFGDNTWTKLFPSLFTRDDGVSSFYVKDTVEVDFNVSRHLEAELAASDWKLMILPYLGVDHVGHIGGRHSLLMAPKLKEMDDVIKMIHIHSSLNGDDHGRRMLLVVVSDHGMTESGNHGGSSYEETDSLAVFIDLQSQSPIYAPSMRREVFQVFNDKVVFGKTNELVTLTLKQRPMTYWSFDEHKLRALELNSWQLLRLLQVHLPGLLCGDMMDAVNGKQALLPYENLGNMAVKLEGLYSKARIAHAHWKLHLHDSSLA</sequence>
<dbReference type="InterPro" id="IPR017850">
    <property type="entry name" value="Alkaline_phosphatase_core_sf"/>
</dbReference>
<dbReference type="UniPathway" id="UPA00196"/>
<dbReference type="PANTHER" id="PTHR23072:SF0">
    <property type="entry name" value="GPI ETHANOLAMINE PHOSPHATE TRANSFERASE 2"/>
    <property type="match status" value="1"/>
</dbReference>
<keyword evidence="7" id="KW-0256">Endoplasmic reticulum</keyword>
<evidence type="ECO:0000256" key="3">
    <source>
        <dbReference type="ARBA" id="ARBA00005315"/>
    </source>
</evidence>
<keyword evidence="6 10" id="KW-0812">Transmembrane</keyword>
<gene>
    <name evidence="11" type="ORF">HPP92_005975</name>
</gene>
<evidence type="ECO:0000256" key="1">
    <source>
        <dbReference type="ARBA" id="ARBA00004477"/>
    </source>
</evidence>
<accession>A0A835VBG6</accession>
<dbReference type="CDD" id="cd16024">
    <property type="entry name" value="GPI_EPT_2"/>
    <property type="match status" value="1"/>
</dbReference>
<dbReference type="GO" id="GO:0006506">
    <property type="term" value="P:GPI anchor biosynthetic process"/>
    <property type="evidence" value="ECO:0007669"/>
    <property type="project" value="UniProtKB-UniPathway"/>
</dbReference>
<comment type="subcellular location">
    <subcellularLocation>
        <location evidence="1">Endoplasmic reticulum membrane</location>
        <topology evidence="1">Multi-pass membrane protein</topology>
    </subcellularLocation>
</comment>
<organism evidence="11 12">
    <name type="scientific">Vanilla planifolia</name>
    <name type="common">Vanilla</name>
    <dbReference type="NCBI Taxonomy" id="51239"/>
    <lineage>
        <taxon>Eukaryota</taxon>
        <taxon>Viridiplantae</taxon>
        <taxon>Streptophyta</taxon>
        <taxon>Embryophyta</taxon>
        <taxon>Tracheophyta</taxon>
        <taxon>Spermatophyta</taxon>
        <taxon>Magnoliopsida</taxon>
        <taxon>Liliopsida</taxon>
        <taxon>Asparagales</taxon>
        <taxon>Orchidaceae</taxon>
        <taxon>Vanilloideae</taxon>
        <taxon>Vanilleae</taxon>
        <taxon>Vanilla</taxon>
    </lineage>
</organism>
<dbReference type="Gene3D" id="3.40.720.10">
    <property type="entry name" value="Alkaline Phosphatase, subunit A"/>
    <property type="match status" value="1"/>
</dbReference>
<keyword evidence="4" id="KW-0337">GPI-anchor biosynthesis</keyword>
<evidence type="ECO:0000256" key="8">
    <source>
        <dbReference type="ARBA" id="ARBA00022989"/>
    </source>
</evidence>
<dbReference type="InterPro" id="IPR002591">
    <property type="entry name" value="Phosphodiest/P_Trfase"/>
</dbReference>
<evidence type="ECO:0000256" key="9">
    <source>
        <dbReference type="ARBA" id="ARBA00023136"/>
    </source>
</evidence>
<dbReference type="Pfam" id="PF01663">
    <property type="entry name" value="Phosphodiest"/>
    <property type="match status" value="1"/>
</dbReference>
<comment type="pathway">
    <text evidence="2">Glycolipid biosynthesis; glycosylphosphatidylinositol-anchor biosynthesis.</text>
</comment>
<dbReference type="PANTHER" id="PTHR23072">
    <property type="entry name" value="PHOSPHATIDYLINOSITOL GLYCAN-RELATED"/>
    <property type="match status" value="1"/>
</dbReference>
<name>A0A835VBG6_VANPL</name>
<keyword evidence="8 10" id="KW-1133">Transmembrane helix</keyword>
<dbReference type="Proteomes" id="UP000636800">
    <property type="component" value="Chromosome 2"/>
</dbReference>
<keyword evidence="5" id="KW-0808">Transferase</keyword>
<evidence type="ECO:0000256" key="7">
    <source>
        <dbReference type="ARBA" id="ARBA00022824"/>
    </source>
</evidence>
<dbReference type="OrthoDB" id="5379943at2759"/>
<dbReference type="GO" id="GO:0051267">
    <property type="term" value="F:CP2 mannose-ethanolamine phosphotransferase activity"/>
    <property type="evidence" value="ECO:0007669"/>
    <property type="project" value="TreeGrafter"/>
</dbReference>
<evidence type="ECO:0008006" key="13">
    <source>
        <dbReference type="Google" id="ProtNLM"/>
    </source>
</evidence>
<evidence type="ECO:0000256" key="4">
    <source>
        <dbReference type="ARBA" id="ARBA00022502"/>
    </source>
</evidence>